<evidence type="ECO:0000313" key="5">
    <source>
        <dbReference type="EMBL" id="ABM38273.1"/>
    </source>
</evidence>
<dbReference type="SUPFAM" id="SSF56784">
    <property type="entry name" value="HAD-like"/>
    <property type="match status" value="1"/>
</dbReference>
<dbReference type="CDD" id="cd01427">
    <property type="entry name" value="HAD_like"/>
    <property type="match status" value="1"/>
</dbReference>
<dbReference type="EC" id="3.1.3.18" evidence="4"/>
<dbReference type="GO" id="GO:0005829">
    <property type="term" value="C:cytosol"/>
    <property type="evidence" value="ECO:0007669"/>
    <property type="project" value="TreeGrafter"/>
</dbReference>
<sequence length="241" mass="26978">MACNEMEGYALSPLLDWKEIDLVVFDVDGTLYDQRRLRLAMLRCLLAATWQTRSLDTLRTLRTFRHVREALGDHPEADFMRLQYARTAARHHKTEGEVRALTDEWMERKPLPFLAGCRYPHLDTLFAGLRGAGKQVAVFSDYPATDKLAALGLRAAPVVCATDAGVARLKPDPCGLLSILRQTGVPAQRALMIGDRFDRDAVAASRAGMRALIRAGKPHPLFDTFRAYDDPVFQPMQSRPA</sequence>
<protein>
    <recommendedName>
        <fullName evidence="4">phosphoglycolate phosphatase</fullName>
        <ecNumber evidence="4">3.1.3.18</ecNumber>
    </recommendedName>
</protein>
<reference evidence="6" key="1">
    <citation type="journal article" date="2009" name="Environ. Microbiol.">
        <title>The genome of Polaromonas naphthalenivorans strain CJ2, isolated from coal tar-contaminated sediment, reveals physiological and metabolic versatility and evolution through extensive horizontal gene transfer.</title>
        <authorList>
            <person name="Yagi J.M."/>
            <person name="Sims D."/>
            <person name="Brettin T."/>
            <person name="Bruce D."/>
            <person name="Madsen E.L."/>
        </authorList>
    </citation>
    <scope>NUCLEOTIDE SEQUENCE [LARGE SCALE GENOMIC DNA]</scope>
    <source>
        <strain evidence="6">CJ2</strain>
    </source>
</reference>
<keyword evidence="6" id="KW-1185">Reference proteome</keyword>
<comment type="catalytic activity">
    <reaction evidence="1">
        <text>2-phosphoglycolate + H2O = glycolate + phosphate</text>
        <dbReference type="Rhea" id="RHEA:14369"/>
        <dbReference type="ChEBI" id="CHEBI:15377"/>
        <dbReference type="ChEBI" id="CHEBI:29805"/>
        <dbReference type="ChEBI" id="CHEBI:43474"/>
        <dbReference type="ChEBI" id="CHEBI:58033"/>
        <dbReference type="EC" id="3.1.3.18"/>
    </reaction>
</comment>
<dbReference type="PANTHER" id="PTHR43434">
    <property type="entry name" value="PHOSPHOGLYCOLATE PHOSPHATASE"/>
    <property type="match status" value="1"/>
</dbReference>
<organism evidence="5 6">
    <name type="scientific">Polaromonas naphthalenivorans (strain CJ2)</name>
    <dbReference type="NCBI Taxonomy" id="365044"/>
    <lineage>
        <taxon>Bacteria</taxon>
        <taxon>Pseudomonadati</taxon>
        <taxon>Pseudomonadota</taxon>
        <taxon>Betaproteobacteria</taxon>
        <taxon>Burkholderiales</taxon>
        <taxon>Comamonadaceae</taxon>
        <taxon>Polaromonas</taxon>
    </lineage>
</organism>
<proteinExistence type="inferred from homology"/>
<dbReference type="Gene3D" id="3.40.50.1000">
    <property type="entry name" value="HAD superfamily/HAD-like"/>
    <property type="match status" value="1"/>
</dbReference>
<dbReference type="AlphaFoldDB" id="A1VRJ5"/>
<dbReference type="KEGG" id="pna:Pnap_2974"/>
<comment type="pathway">
    <text evidence="2">Organic acid metabolism; glycolate biosynthesis; glycolate from 2-phosphoglycolate: step 1/1.</text>
</comment>
<dbReference type="Proteomes" id="UP000000644">
    <property type="component" value="Chromosome"/>
</dbReference>
<dbReference type="InterPro" id="IPR036412">
    <property type="entry name" value="HAD-like_sf"/>
</dbReference>
<dbReference type="STRING" id="365044.Pnap_2974"/>
<comment type="similarity">
    <text evidence="3">Belongs to the HAD-like hydrolase superfamily. CbbY/CbbZ/Gph/YieH family.</text>
</comment>
<dbReference type="HOGENOM" id="CLU_1234063_0_0_4"/>
<dbReference type="InterPro" id="IPR050155">
    <property type="entry name" value="HAD-like_hydrolase_sf"/>
</dbReference>
<dbReference type="Pfam" id="PF00702">
    <property type="entry name" value="Hydrolase"/>
    <property type="match status" value="1"/>
</dbReference>
<accession>A1VRJ5</accession>
<gene>
    <name evidence="5" type="ordered locus">Pnap_2974</name>
</gene>
<dbReference type="PANTHER" id="PTHR43434:SF1">
    <property type="entry name" value="PHOSPHOGLYCOLATE PHOSPHATASE"/>
    <property type="match status" value="1"/>
</dbReference>
<dbReference type="OrthoDB" id="9792518at2"/>
<dbReference type="GO" id="GO:0008967">
    <property type="term" value="F:phosphoglycolate phosphatase activity"/>
    <property type="evidence" value="ECO:0007669"/>
    <property type="project" value="UniProtKB-EC"/>
</dbReference>
<keyword evidence="5" id="KW-0378">Hydrolase</keyword>
<dbReference type="InterPro" id="IPR023214">
    <property type="entry name" value="HAD_sf"/>
</dbReference>
<name>A1VRJ5_POLNA</name>
<dbReference type="EMBL" id="CP000529">
    <property type="protein sequence ID" value="ABM38273.1"/>
    <property type="molecule type" value="Genomic_DNA"/>
</dbReference>
<dbReference type="RefSeq" id="WP_011802347.1">
    <property type="nucleotide sequence ID" value="NC_008781.1"/>
</dbReference>
<evidence type="ECO:0000256" key="3">
    <source>
        <dbReference type="ARBA" id="ARBA00006171"/>
    </source>
</evidence>
<dbReference type="eggNOG" id="COG0546">
    <property type="taxonomic scope" value="Bacteria"/>
</dbReference>
<dbReference type="GO" id="GO:0006281">
    <property type="term" value="P:DNA repair"/>
    <property type="evidence" value="ECO:0007669"/>
    <property type="project" value="TreeGrafter"/>
</dbReference>
<evidence type="ECO:0000256" key="4">
    <source>
        <dbReference type="ARBA" id="ARBA00013078"/>
    </source>
</evidence>
<evidence type="ECO:0000256" key="2">
    <source>
        <dbReference type="ARBA" id="ARBA00004818"/>
    </source>
</evidence>
<evidence type="ECO:0000313" key="6">
    <source>
        <dbReference type="Proteomes" id="UP000000644"/>
    </source>
</evidence>
<evidence type="ECO:0000256" key="1">
    <source>
        <dbReference type="ARBA" id="ARBA00000830"/>
    </source>
</evidence>